<feature type="domain" description="AB hydrolase-1" evidence="1">
    <location>
        <begin position="86"/>
        <end position="247"/>
    </location>
</feature>
<dbReference type="InterPro" id="IPR029058">
    <property type="entry name" value="AB_hydrolase_fold"/>
</dbReference>
<gene>
    <name evidence="2" type="ORF">DEVEQU_02925</name>
</gene>
<accession>A0A3S4D6U8</accession>
<dbReference type="OrthoDB" id="9791366at2"/>
<evidence type="ECO:0000313" key="3">
    <source>
        <dbReference type="Proteomes" id="UP000268844"/>
    </source>
</evidence>
<dbReference type="InterPro" id="IPR050228">
    <property type="entry name" value="Carboxylesterase_BioH"/>
</dbReference>
<name>A0A3S4D6U8_9HYPH</name>
<keyword evidence="3" id="KW-1185">Reference proteome</keyword>
<reference evidence="2 3" key="1">
    <citation type="submission" date="2018-12" db="EMBL/GenBank/DDBJ databases">
        <authorList>
            <person name="Criscuolo A."/>
        </authorList>
    </citation>
    <scope>NUCLEOTIDE SEQUENCE [LARGE SCALE GENOMIC DNA]</scope>
    <source>
        <strain evidence="2">ACIP1116281</strain>
    </source>
</reference>
<sequence length="354" mass="38772">MPPAGTSGTILLTAFCDKAGLATQIQLVAKPVAPVNEHMFAFLQKRKVASDHPAFTALPVQRIALSNPRISAAVHLDGRFECGRTPIVCLAGYHRNMSDFTSFVQYFKRLGLDDWPVVLIDLPGRGRSDDRLRTEDYNSINDAADVADILSALGIGRAMLLGQGHGGQVAMLLAASHPLLIAGTILLDSGPVADSRGIVRLRNNMAHIEGLRSAKAVKAGFRRMLAGDYPGSSEEALDGLALRSHWFDKRGRARPLFDPRLLDPLKRFNFDDVLVAQWPLFDALKCAPLMMLRTQLTDQLRRETFEEMTRRRPEAVALIISGQGSPALFDQIEEVQAVAQFVIDPERAQADAAA</sequence>
<organism evidence="2 3">
    <name type="scientific">Devosia equisanguinis</name>
    <dbReference type="NCBI Taxonomy" id="2490941"/>
    <lineage>
        <taxon>Bacteria</taxon>
        <taxon>Pseudomonadati</taxon>
        <taxon>Pseudomonadota</taxon>
        <taxon>Alphaproteobacteria</taxon>
        <taxon>Hyphomicrobiales</taxon>
        <taxon>Devosiaceae</taxon>
        <taxon>Devosia</taxon>
    </lineage>
</organism>
<dbReference type="PANTHER" id="PTHR43194:SF2">
    <property type="entry name" value="PEROXISOMAL MEMBRANE PROTEIN LPX1"/>
    <property type="match status" value="1"/>
</dbReference>
<dbReference type="EMBL" id="UZWD01000035">
    <property type="protein sequence ID" value="VDS05781.1"/>
    <property type="molecule type" value="Genomic_DNA"/>
</dbReference>
<dbReference type="PANTHER" id="PTHR43194">
    <property type="entry name" value="HYDROLASE ALPHA/BETA FOLD FAMILY"/>
    <property type="match status" value="1"/>
</dbReference>
<evidence type="ECO:0000313" key="2">
    <source>
        <dbReference type="EMBL" id="VDS05781.1"/>
    </source>
</evidence>
<dbReference type="SUPFAM" id="SSF53474">
    <property type="entry name" value="alpha/beta-Hydrolases"/>
    <property type="match status" value="1"/>
</dbReference>
<evidence type="ECO:0000259" key="1">
    <source>
        <dbReference type="Pfam" id="PF00561"/>
    </source>
</evidence>
<dbReference type="Proteomes" id="UP000268844">
    <property type="component" value="Unassembled WGS sequence"/>
</dbReference>
<proteinExistence type="predicted"/>
<dbReference type="Pfam" id="PF00561">
    <property type="entry name" value="Abhydrolase_1"/>
    <property type="match status" value="1"/>
</dbReference>
<protein>
    <submittedName>
        <fullName evidence="2">Acyl-CoA esterase</fullName>
    </submittedName>
</protein>
<dbReference type="AlphaFoldDB" id="A0A3S4D6U8"/>
<dbReference type="InterPro" id="IPR000073">
    <property type="entry name" value="AB_hydrolase_1"/>
</dbReference>
<dbReference type="Gene3D" id="3.40.50.1820">
    <property type="entry name" value="alpha/beta hydrolase"/>
    <property type="match status" value="1"/>
</dbReference>